<dbReference type="SUPFAM" id="SSF56112">
    <property type="entry name" value="Protein kinase-like (PK-like)"/>
    <property type="match status" value="1"/>
</dbReference>
<dbReference type="AlphaFoldDB" id="A0A5J4W4V6"/>
<proteinExistence type="predicted"/>
<sequence>MLFPLLLFLSSDIIHRPQIQKLCLSSVAKIGIQSLDALSTLHKAGFVHGKVSADQVHLDGEGFNYKDYIDILHEIKLFDQEIAKLDHTKIGEYNQLKLILGMMVQQNKEDINKPFEWEVEIEEETRNEINKQKKQLKDRQNSLLSLINELKNPKLVSGSKDNQNKAVTNIRD</sequence>
<dbReference type="InterPro" id="IPR011009">
    <property type="entry name" value="Kinase-like_dom_sf"/>
</dbReference>
<name>A0A5J4W4V6_9EUKA</name>
<dbReference type="Gene3D" id="1.10.510.10">
    <property type="entry name" value="Transferase(Phosphotransferase) domain 1"/>
    <property type="match status" value="1"/>
</dbReference>
<dbReference type="EMBL" id="SNRW01003379">
    <property type="protein sequence ID" value="KAA6390014.1"/>
    <property type="molecule type" value="Genomic_DNA"/>
</dbReference>
<comment type="caution">
    <text evidence="1">The sequence shown here is derived from an EMBL/GenBank/DDBJ whole genome shotgun (WGS) entry which is preliminary data.</text>
</comment>
<evidence type="ECO:0000313" key="1">
    <source>
        <dbReference type="EMBL" id="KAA6390014.1"/>
    </source>
</evidence>
<gene>
    <name evidence="1" type="ORF">EZS28_014461</name>
</gene>
<reference evidence="1 2" key="1">
    <citation type="submission" date="2019-03" db="EMBL/GenBank/DDBJ databases">
        <title>Single cell metagenomics reveals metabolic interactions within the superorganism composed of flagellate Streblomastix strix and complex community of Bacteroidetes bacteria on its surface.</title>
        <authorList>
            <person name="Treitli S.C."/>
            <person name="Kolisko M."/>
            <person name="Husnik F."/>
            <person name="Keeling P."/>
            <person name="Hampl V."/>
        </authorList>
    </citation>
    <scope>NUCLEOTIDE SEQUENCE [LARGE SCALE GENOMIC DNA]</scope>
    <source>
        <strain evidence="1">ST1C</strain>
    </source>
</reference>
<organism evidence="1 2">
    <name type="scientific">Streblomastix strix</name>
    <dbReference type="NCBI Taxonomy" id="222440"/>
    <lineage>
        <taxon>Eukaryota</taxon>
        <taxon>Metamonada</taxon>
        <taxon>Preaxostyla</taxon>
        <taxon>Oxymonadida</taxon>
        <taxon>Streblomastigidae</taxon>
        <taxon>Streblomastix</taxon>
    </lineage>
</organism>
<dbReference type="Proteomes" id="UP000324800">
    <property type="component" value="Unassembled WGS sequence"/>
</dbReference>
<evidence type="ECO:0008006" key="3">
    <source>
        <dbReference type="Google" id="ProtNLM"/>
    </source>
</evidence>
<accession>A0A5J4W4V6</accession>
<evidence type="ECO:0000313" key="2">
    <source>
        <dbReference type="Proteomes" id="UP000324800"/>
    </source>
</evidence>
<protein>
    <recommendedName>
        <fullName evidence="3">Protein kinase domain-containing protein</fullName>
    </recommendedName>
</protein>